<dbReference type="Proteomes" id="UP000466863">
    <property type="component" value="Unassembled WGS sequence"/>
</dbReference>
<protein>
    <submittedName>
        <fullName evidence="4">Cyd operon protein YbgE</fullName>
    </submittedName>
</protein>
<keyword evidence="7" id="KW-1185">Reference proteome</keyword>
<dbReference type="RefSeq" id="WP_048391459.1">
    <property type="nucleotide sequence ID" value="NZ_CP181271.1"/>
</dbReference>
<accession>A0A6A7ZH09</accession>
<organism evidence="4 6">
    <name type="scientific">Pseudomonas helleri</name>
    <dbReference type="NCBI Taxonomy" id="1608996"/>
    <lineage>
        <taxon>Bacteria</taxon>
        <taxon>Pseudomonadati</taxon>
        <taxon>Pseudomonadota</taxon>
        <taxon>Gammaproteobacteria</taxon>
        <taxon>Pseudomonadales</taxon>
        <taxon>Pseudomonadaceae</taxon>
        <taxon>Pseudomonas</taxon>
    </lineage>
</organism>
<dbReference type="InterPro" id="IPR011846">
    <property type="entry name" value="Cyd_oper_YbgE"/>
</dbReference>
<evidence type="ECO:0000256" key="1">
    <source>
        <dbReference type="SAM" id="Phobius"/>
    </source>
</evidence>
<comment type="caution">
    <text evidence="4">The sequence shown here is derived from an EMBL/GenBank/DDBJ whole genome shotgun (WGS) entry which is preliminary data.</text>
</comment>
<feature type="transmembrane region" description="Helical" evidence="1">
    <location>
        <begin position="42"/>
        <end position="64"/>
    </location>
</feature>
<dbReference type="Proteomes" id="UP000447574">
    <property type="component" value="Unassembled WGS sequence"/>
</dbReference>
<dbReference type="AlphaFoldDB" id="A0A6A7ZH09"/>
<keyword evidence="1" id="KW-1133">Transmembrane helix</keyword>
<proteinExistence type="predicted"/>
<gene>
    <name evidence="4" type="ORF">GHO28_21625</name>
    <name evidence="3" type="ORF">GHO30_21695</name>
    <name evidence="2" type="ORF">GHO37_23125</name>
</gene>
<evidence type="ECO:0000313" key="6">
    <source>
        <dbReference type="Proteomes" id="UP000466863"/>
    </source>
</evidence>
<feature type="transmembrane region" description="Helical" evidence="1">
    <location>
        <begin position="76"/>
        <end position="96"/>
    </location>
</feature>
<dbReference type="Proteomes" id="UP000470186">
    <property type="component" value="Unassembled WGS sequence"/>
</dbReference>
<dbReference type="EMBL" id="WIVX01000142">
    <property type="protein sequence ID" value="MQU33963.1"/>
    <property type="molecule type" value="Genomic_DNA"/>
</dbReference>
<evidence type="ECO:0000313" key="3">
    <source>
        <dbReference type="EMBL" id="MQU33963.1"/>
    </source>
</evidence>
<keyword evidence="1" id="KW-0812">Transmembrane</keyword>
<evidence type="ECO:0000313" key="5">
    <source>
        <dbReference type="Proteomes" id="UP000447574"/>
    </source>
</evidence>
<evidence type="ECO:0000313" key="4">
    <source>
        <dbReference type="EMBL" id="MQU45082.1"/>
    </source>
</evidence>
<dbReference type="EMBL" id="WIWF01000132">
    <property type="protein sequence ID" value="MQT77158.1"/>
    <property type="molecule type" value="Genomic_DNA"/>
</dbReference>
<dbReference type="Pfam" id="PF09600">
    <property type="entry name" value="Cyd_oper_YbgE"/>
    <property type="match status" value="1"/>
</dbReference>
<reference evidence="5 6" key="1">
    <citation type="submission" date="2019-10" db="EMBL/GenBank/DDBJ databases">
        <title>Evaluation of single-gene subtyping targets for Pseudomonas.</title>
        <authorList>
            <person name="Reichler S.J."/>
            <person name="Orsi R.H."/>
            <person name="Wiedmann M."/>
            <person name="Martin N.H."/>
            <person name="Murphy S.I."/>
        </authorList>
    </citation>
    <scope>NUCLEOTIDE SEQUENCE [LARGE SCALE GENOMIC DNA]</scope>
    <source>
        <strain evidence="4 6">FSL R10-1876</strain>
        <strain evidence="3 7">FSL R10-2107</strain>
        <strain evidence="2 5">FSL R10-2932</strain>
    </source>
</reference>
<keyword evidence="1" id="KW-0472">Membrane</keyword>
<feature type="transmembrane region" description="Helical" evidence="1">
    <location>
        <begin position="12"/>
        <end position="30"/>
    </location>
</feature>
<evidence type="ECO:0000313" key="7">
    <source>
        <dbReference type="Proteomes" id="UP000470186"/>
    </source>
</evidence>
<sequence>MPEHRSWTQHGACRAVSLVLAAPMGLLLLIHPGAMVSSDGRYSHGLLMLVMCGVCAGFIHGVGFLPAARSLRWATYLPLTWSLLVMGYVMLINIQFNAA</sequence>
<name>A0A6A7ZH09_9PSED</name>
<dbReference type="EMBL" id="WIVV01000135">
    <property type="protein sequence ID" value="MQU45082.1"/>
    <property type="molecule type" value="Genomic_DNA"/>
</dbReference>
<evidence type="ECO:0000313" key="2">
    <source>
        <dbReference type="EMBL" id="MQT77158.1"/>
    </source>
</evidence>